<comment type="subunit">
    <text evidence="4">The methyltransferase is composed of M and S polypeptides.</text>
</comment>
<reference evidence="6 7" key="1">
    <citation type="journal article" date="2019" name="Nat. Med.">
        <title>A library of human gut bacterial isolates paired with longitudinal multiomics data enables mechanistic microbiome research.</title>
        <authorList>
            <person name="Poyet M."/>
            <person name="Groussin M."/>
            <person name="Gibbons S.M."/>
            <person name="Avila-Pacheco J."/>
            <person name="Jiang X."/>
            <person name="Kearney S.M."/>
            <person name="Perrotta A.R."/>
            <person name="Berdy B."/>
            <person name="Zhao S."/>
            <person name="Lieberman T.D."/>
            <person name="Swanson P.K."/>
            <person name="Smith M."/>
            <person name="Roesemann S."/>
            <person name="Alexander J.E."/>
            <person name="Rich S.A."/>
            <person name="Livny J."/>
            <person name="Vlamakis H."/>
            <person name="Clish C."/>
            <person name="Bullock K."/>
            <person name="Deik A."/>
            <person name="Scott J."/>
            <person name="Pierce K.A."/>
            <person name="Xavier R.J."/>
            <person name="Alm E.J."/>
        </authorList>
    </citation>
    <scope>NUCLEOTIDE SEQUENCE [LARGE SCALE GENOMIC DNA]</scope>
    <source>
        <strain evidence="6 7">BIOML-A2</strain>
    </source>
</reference>
<evidence type="ECO:0000259" key="5">
    <source>
        <dbReference type="Pfam" id="PF01420"/>
    </source>
</evidence>
<dbReference type="InterPro" id="IPR051212">
    <property type="entry name" value="Type-I_RE_S_subunit"/>
</dbReference>
<evidence type="ECO:0000256" key="4">
    <source>
        <dbReference type="ARBA" id="ARBA00038652"/>
    </source>
</evidence>
<feature type="domain" description="Type I restriction modification DNA specificity" evidence="5">
    <location>
        <begin position="13"/>
        <end position="172"/>
    </location>
</feature>
<proteinExistence type="inferred from homology"/>
<evidence type="ECO:0000256" key="2">
    <source>
        <dbReference type="ARBA" id="ARBA00022747"/>
    </source>
</evidence>
<dbReference type="Pfam" id="PF01420">
    <property type="entry name" value="Methylase_S"/>
    <property type="match status" value="1"/>
</dbReference>
<dbReference type="SUPFAM" id="SSF116734">
    <property type="entry name" value="DNA methylase specificity domain"/>
    <property type="match status" value="1"/>
</dbReference>
<dbReference type="Gene3D" id="3.90.220.20">
    <property type="entry name" value="DNA methylase specificity domains"/>
    <property type="match status" value="1"/>
</dbReference>
<accession>A0ABW9WXE4</accession>
<comment type="similarity">
    <text evidence="1">Belongs to the type-I restriction system S methylase family.</text>
</comment>
<organism evidence="6 7">
    <name type="scientific">Bittarella massiliensis</name>
    <name type="common">ex Durand et al. 2017</name>
    <dbReference type="NCBI Taxonomy" id="1720313"/>
    <lineage>
        <taxon>Bacteria</taxon>
        <taxon>Bacillati</taxon>
        <taxon>Bacillota</taxon>
        <taxon>Clostridia</taxon>
        <taxon>Eubacteriales</taxon>
        <taxon>Oscillospiraceae</taxon>
        <taxon>Bittarella (ex Durand et al. 2017)</taxon>
    </lineage>
</organism>
<dbReference type="GO" id="GO:0004519">
    <property type="term" value="F:endonuclease activity"/>
    <property type="evidence" value="ECO:0007669"/>
    <property type="project" value="UniProtKB-KW"/>
</dbReference>
<keyword evidence="6" id="KW-0378">Hydrolase</keyword>
<keyword evidence="2" id="KW-0680">Restriction system</keyword>
<evidence type="ECO:0000313" key="7">
    <source>
        <dbReference type="Proteomes" id="UP000474718"/>
    </source>
</evidence>
<keyword evidence="3" id="KW-0238">DNA-binding</keyword>
<evidence type="ECO:0000256" key="3">
    <source>
        <dbReference type="ARBA" id="ARBA00023125"/>
    </source>
</evidence>
<dbReference type="InterPro" id="IPR044946">
    <property type="entry name" value="Restrct_endonuc_typeI_TRD_sf"/>
</dbReference>
<comment type="caution">
    <text evidence="6">The sequence shown here is derived from an EMBL/GenBank/DDBJ whole genome shotgun (WGS) entry which is preliminary data.</text>
</comment>
<sequence>MTCIDSEIPFEIPENWAWSRLSSFTEIVMGSSPKGEDICADSSFTEFHQGKIYFSNQYINFSMQYTKNISKLASKNSVLLCVRAPVGEVNITNRDICIGRGLSSILPLDDIDSIFLFYWLKPFKKEFTNKSTGSTFSAITSDIVKNILLPVPPLNEQNKITKTITDMFDYLERIEASLN</sequence>
<evidence type="ECO:0000256" key="1">
    <source>
        <dbReference type="ARBA" id="ARBA00010923"/>
    </source>
</evidence>
<dbReference type="RefSeq" id="WP_161213543.1">
    <property type="nucleotide sequence ID" value="NZ_WWVX01000008.1"/>
</dbReference>
<dbReference type="PANTHER" id="PTHR43140:SF1">
    <property type="entry name" value="TYPE I RESTRICTION ENZYME ECOKI SPECIFICITY SUBUNIT"/>
    <property type="match status" value="1"/>
</dbReference>
<evidence type="ECO:0000313" key="6">
    <source>
        <dbReference type="EMBL" id="MZL70361.1"/>
    </source>
</evidence>
<name>A0ABW9WXE4_9FIRM</name>
<gene>
    <name evidence="6" type="ORF">GT747_11410</name>
</gene>
<dbReference type="InterPro" id="IPR000055">
    <property type="entry name" value="Restrct_endonuc_typeI_TRD"/>
</dbReference>
<dbReference type="Proteomes" id="UP000474718">
    <property type="component" value="Unassembled WGS sequence"/>
</dbReference>
<protein>
    <submittedName>
        <fullName evidence="6">Restriction endonuclease subunit S</fullName>
    </submittedName>
</protein>
<dbReference type="EMBL" id="WWVX01000008">
    <property type="protein sequence ID" value="MZL70361.1"/>
    <property type="molecule type" value="Genomic_DNA"/>
</dbReference>
<keyword evidence="7" id="KW-1185">Reference proteome</keyword>
<keyword evidence="6" id="KW-0540">Nuclease</keyword>
<keyword evidence="6" id="KW-0255">Endonuclease</keyword>
<dbReference type="PANTHER" id="PTHR43140">
    <property type="entry name" value="TYPE-1 RESTRICTION ENZYME ECOKI SPECIFICITY PROTEIN"/>
    <property type="match status" value="1"/>
</dbReference>